<dbReference type="RefSeq" id="XP_003059356.1">
    <property type="nucleotide sequence ID" value="XM_003059310.1"/>
</dbReference>
<dbReference type="PANTHER" id="PTHR31984:SF17">
    <property type="entry name" value="TRANSCRIPTIONAL REGULATOR"/>
    <property type="match status" value="1"/>
</dbReference>
<dbReference type="Gene3D" id="3.40.1740.10">
    <property type="entry name" value="VC0467-like"/>
    <property type="match status" value="1"/>
</dbReference>
<organism evidence="4">
    <name type="scientific">Micromonas pusilla (strain CCMP1545)</name>
    <name type="common">Picoplanktonic green alga</name>
    <dbReference type="NCBI Taxonomy" id="564608"/>
    <lineage>
        <taxon>Eukaryota</taxon>
        <taxon>Viridiplantae</taxon>
        <taxon>Chlorophyta</taxon>
        <taxon>Mamiellophyceae</taxon>
        <taxon>Mamiellales</taxon>
        <taxon>Mamiellaceae</taxon>
        <taxon>Micromonas</taxon>
    </lineage>
</organism>
<sequence>MSFTLCASMHATRASASSSSAPARSFRARAARAERNAAHVSTSSKASSRASCPSLRAPRPAARRRAAIALRAAKDDAPKNEDDTKKEPEPEPSAASSSEDAEKLPTPEDDVAPALEGDWRDFRAKLVNSESAGSDAPGASADEAARVEAASGENIKLLSTQNPELASETPWAHVIGAPEKGCLLLASEEEFKLGQQYFHQAVILVLEHHEKGSMGVILNRPTQYNMGYVGGDDSSPFANNQLYFGGDVGDGTVSFLHGSSEVAGGSEVLPGVYLGGYDSACELVKDGTLKPTDFKFFARYCGWAPGQLESECERGVWYPVACSRQLALKQVIQLPKPLWREVMELCGGELRQTSKRSYGEEET</sequence>
<feature type="compositionally biased region" description="Basic and acidic residues" evidence="1">
    <location>
        <begin position="72"/>
        <end position="89"/>
    </location>
</feature>
<dbReference type="GeneID" id="9682505"/>
<dbReference type="EMBL" id="GG663737">
    <property type="protein sequence ID" value="EEH58711.1"/>
    <property type="molecule type" value="Genomic_DNA"/>
</dbReference>
<accession>C1MN92</accession>
<dbReference type="InterPro" id="IPR003774">
    <property type="entry name" value="AlgH-like"/>
</dbReference>
<evidence type="ECO:0000313" key="3">
    <source>
        <dbReference type="EMBL" id="EEH58711.1"/>
    </source>
</evidence>
<dbReference type="OrthoDB" id="272750at2759"/>
<protein>
    <submittedName>
        <fullName evidence="3">Predicted protein</fullName>
    </submittedName>
</protein>
<feature type="region of interest" description="Disordered" evidence="1">
    <location>
        <begin position="1"/>
        <end position="114"/>
    </location>
</feature>
<dbReference type="RefSeq" id="XP_003057066.1">
    <property type="nucleotide sequence ID" value="XM_003057020.1"/>
</dbReference>
<dbReference type="EMBL" id="GG663740">
    <property type="protein sequence ID" value="EEH56488.1"/>
    <property type="molecule type" value="Genomic_DNA"/>
</dbReference>
<dbReference type="OMA" id="PKPLWRE"/>
<dbReference type="AlphaFoldDB" id="C1MN92"/>
<dbReference type="Pfam" id="PF02622">
    <property type="entry name" value="DUF179"/>
    <property type="match status" value="1"/>
</dbReference>
<dbReference type="KEGG" id="mpp:MICPUCDRAFT_56829"/>
<dbReference type="PANTHER" id="PTHR31984">
    <property type="entry name" value="TRANSPORTER, PUTATIVE (DUF179)-RELATED"/>
    <property type="match status" value="1"/>
</dbReference>
<feature type="compositionally biased region" description="Low complexity" evidence="1">
    <location>
        <begin position="7"/>
        <end position="25"/>
    </location>
</feature>
<evidence type="ECO:0000313" key="2">
    <source>
        <dbReference type="EMBL" id="EEH56488.1"/>
    </source>
</evidence>
<reference evidence="3 4" key="1">
    <citation type="journal article" date="2009" name="Science">
        <title>Green evolution and dynamic adaptations revealed by genomes of the marine picoeukaryotes Micromonas.</title>
        <authorList>
            <person name="Worden A.Z."/>
            <person name="Lee J.H."/>
            <person name="Mock T."/>
            <person name="Rouze P."/>
            <person name="Simmons M.P."/>
            <person name="Aerts A.L."/>
            <person name="Allen A.E."/>
            <person name="Cuvelier M.L."/>
            <person name="Derelle E."/>
            <person name="Everett M.V."/>
            <person name="Foulon E."/>
            <person name="Grimwood J."/>
            <person name="Gundlach H."/>
            <person name="Henrissat B."/>
            <person name="Napoli C."/>
            <person name="McDonald S.M."/>
            <person name="Parker M.S."/>
            <person name="Rombauts S."/>
            <person name="Salamov A."/>
            <person name="Von Dassow P."/>
            <person name="Badger J.H."/>
            <person name="Coutinho P.M."/>
            <person name="Demir E."/>
            <person name="Dubchak I."/>
            <person name="Gentemann C."/>
            <person name="Eikrem W."/>
            <person name="Gready J.E."/>
            <person name="John U."/>
            <person name="Lanier W."/>
            <person name="Lindquist E.A."/>
            <person name="Lucas S."/>
            <person name="Mayer K.F."/>
            <person name="Moreau H."/>
            <person name="Not F."/>
            <person name="Otillar R."/>
            <person name="Panaud O."/>
            <person name="Pangilinan J."/>
            <person name="Paulsen I."/>
            <person name="Piegu B."/>
            <person name="Poliakov A."/>
            <person name="Robbens S."/>
            <person name="Schmutz J."/>
            <person name="Toulza E."/>
            <person name="Wyss T."/>
            <person name="Zelensky A."/>
            <person name="Zhou K."/>
            <person name="Armbrust E.V."/>
            <person name="Bhattacharya D."/>
            <person name="Goodenough U.W."/>
            <person name="Van de Peer Y."/>
            <person name="Grigoriev I.V."/>
        </authorList>
    </citation>
    <scope>NUCLEOTIDE SEQUENCE [LARGE SCALE GENOMIC DNA]</scope>
    <source>
        <strain evidence="3 4">CCMP1545</strain>
    </source>
</reference>
<dbReference type="Proteomes" id="UP000001876">
    <property type="component" value="Unassembled WGS sequence"/>
</dbReference>
<dbReference type="eggNOG" id="ENOG502QRDU">
    <property type="taxonomic scope" value="Eukaryota"/>
</dbReference>
<dbReference type="GeneID" id="9684541"/>
<keyword evidence="4" id="KW-1185">Reference proteome</keyword>
<evidence type="ECO:0000256" key="1">
    <source>
        <dbReference type="SAM" id="MobiDB-lite"/>
    </source>
</evidence>
<evidence type="ECO:0000313" key="4">
    <source>
        <dbReference type="Proteomes" id="UP000001876"/>
    </source>
</evidence>
<name>C1MN92_MICPC</name>
<gene>
    <name evidence="2" type="ORF">MICPUCDRAFT_40028</name>
    <name evidence="3" type="ORF">MICPUCDRAFT_56829</name>
</gene>
<proteinExistence type="predicted"/>
<dbReference type="KEGG" id="mpp:MICPUCDRAFT_40028"/>
<feature type="compositionally biased region" description="Low complexity" evidence="1">
    <location>
        <begin position="38"/>
        <end position="60"/>
    </location>
</feature>
<dbReference type="SUPFAM" id="SSF143456">
    <property type="entry name" value="VC0467-like"/>
    <property type="match status" value="1"/>
</dbReference>